<feature type="region of interest" description="Disordered" evidence="1">
    <location>
        <begin position="82"/>
        <end position="120"/>
    </location>
</feature>
<dbReference type="AlphaFoldDB" id="A0A157R7U7"/>
<reference evidence="2 3" key="1">
    <citation type="submission" date="2016-03" db="EMBL/GenBank/DDBJ databases">
        <authorList>
            <consortium name="Pathogen Informatics"/>
        </authorList>
    </citation>
    <scope>NUCLEOTIDE SEQUENCE [LARGE SCALE GENOMIC DNA]</scope>
    <source>
        <strain evidence="2 3">NCTC13364</strain>
    </source>
</reference>
<dbReference type="OrthoDB" id="9855072at2"/>
<evidence type="ECO:0000313" key="2">
    <source>
        <dbReference type="EMBL" id="SAI54113.1"/>
    </source>
</evidence>
<gene>
    <name evidence="2" type="ORF">SAMEA1982600_04410</name>
</gene>
<dbReference type="Proteomes" id="UP000077037">
    <property type="component" value="Unassembled WGS sequence"/>
</dbReference>
<protein>
    <recommendedName>
        <fullName evidence="4">DUF2946 domain-containing protein</fullName>
    </recommendedName>
</protein>
<name>A0A157R7U7_9BORD</name>
<proteinExistence type="predicted"/>
<dbReference type="RefSeq" id="WP_066419370.1">
    <property type="nucleotide sequence ID" value="NZ_FKBS01000029.1"/>
</dbReference>
<feature type="compositionally biased region" description="Low complexity" evidence="1">
    <location>
        <begin position="86"/>
        <end position="109"/>
    </location>
</feature>
<evidence type="ECO:0000313" key="3">
    <source>
        <dbReference type="Proteomes" id="UP000077037"/>
    </source>
</evidence>
<evidence type="ECO:0008006" key="4">
    <source>
        <dbReference type="Google" id="ProtNLM"/>
    </source>
</evidence>
<accession>A0A157R7U7</accession>
<dbReference type="EMBL" id="FKBS01000029">
    <property type="protein sequence ID" value="SAI54113.1"/>
    <property type="molecule type" value="Genomic_DNA"/>
</dbReference>
<sequence length="120" mass="12672">MPVRRIGPLAFLPRQPLARLAALLWLLACILGTPGAATLHVLSHVASTAASTRDDTPATHHDEQCELCAAWHELGSALPSTPPLLPAATPRALPPVLASAPTPRTAAPRWFHPRAPPIQA</sequence>
<organism evidence="2 3">
    <name type="scientific">Bordetella ansorpii</name>
    <dbReference type="NCBI Taxonomy" id="288768"/>
    <lineage>
        <taxon>Bacteria</taxon>
        <taxon>Pseudomonadati</taxon>
        <taxon>Pseudomonadota</taxon>
        <taxon>Betaproteobacteria</taxon>
        <taxon>Burkholderiales</taxon>
        <taxon>Alcaligenaceae</taxon>
        <taxon>Bordetella</taxon>
    </lineage>
</organism>
<evidence type="ECO:0000256" key="1">
    <source>
        <dbReference type="SAM" id="MobiDB-lite"/>
    </source>
</evidence>